<organism evidence="1 2">
    <name type="scientific">Acanthoscelides obtectus</name>
    <name type="common">Bean weevil</name>
    <name type="synonym">Bruchus obtectus</name>
    <dbReference type="NCBI Taxonomy" id="200917"/>
    <lineage>
        <taxon>Eukaryota</taxon>
        <taxon>Metazoa</taxon>
        <taxon>Ecdysozoa</taxon>
        <taxon>Arthropoda</taxon>
        <taxon>Hexapoda</taxon>
        <taxon>Insecta</taxon>
        <taxon>Pterygota</taxon>
        <taxon>Neoptera</taxon>
        <taxon>Endopterygota</taxon>
        <taxon>Coleoptera</taxon>
        <taxon>Polyphaga</taxon>
        <taxon>Cucujiformia</taxon>
        <taxon>Chrysomeloidea</taxon>
        <taxon>Chrysomelidae</taxon>
        <taxon>Bruchinae</taxon>
        <taxon>Bruchini</taxon>
        <taxon>Acanthoscelides</taxon>
    </lineage>
</organism>
<keyword evidence="2" id="KW-1185">Reference proteome</keyword>
<evidence type="ECO:0000313" key="1">
    <source>
        <dbReference type="EMBL" id="CAH1983890.1"/>
    </source>
</evidence>
<evidence type="ECO:0008006" key="3">
    <source>
        <dbReference type="Google" id="ProtNLM"/>
    </source>
</evidence>
<sequence length="41" mass="5157">MTLALKNDCPHRTTIIRWYRKFQRGNFTLDDAKREKYRERQ</sequence>
<dbReference type="EMBL" id="CAKOFQ010006947">
    <property type="protein sequence ID" value="CAH1983890.1"/>
    <property type="molecule type" value="Genomic_DNA"/>
</dbReference>
<name>A0A9P0PH52_ACAOB</name>
<proteinExistence type="predicted"/>
<gene>
    <name evidence="1" type="ORF">ACAOBT_LOCUS15805</name>
</gene>
<protein>
    <recommendedName>
        <fullName evidence="3">Transposase</fullName>
    </recommendedName>
</protein>
<comment type="caution">
    <text evidence="1">The sequence shown here is derived from an EMBL/GenBank/DDBJ whole genome shotgun (WGS) entry which is preliminary data.</text>
</comment>
<accession>A0A9P0PH52</accession>
<dbReference type="OrthoDB" id="196717at2759"/>
<dbReference type="Proteomes" id="UP001152888">
    <property type="component" value="Unassembled WGS sequence"/>
</dbReference>
<dbReference type="AlphaFoldDB" id="A0A9P0PH52"/>
<reference evidence="1" key="1">
    <citation type="submission" date="2022-03" db="EMBL/GenBank/DDBJ databases">
        <authorList>
            <person name="Sayadi A."/>
        </authorList>
    </citation>
    <scope>NUCLEOTIDE SEQUENCE</scope>
</reference>
<evidence type="ECO:0000313" key="2">
    <source>
        <dbReference type="Proteomes" id="UP001152888"/>
    </source>
</evidence>